<dbReference type="STRING" id="27342.A0A0H2S3M9"/>
<feature type="domain" description="TOG" evidence="5">
    <location>
        <begin position="890"/>
        <end position="1125"/>
    </location>
</feature>
<dbReference type="FunFam" id="1.25.10.10:FF:000608">
    <property type="entry name" value="Centrosomal protein 224"/>
    <property type="match status" value="1"/>
</dbReference>
<evidence type="ECO:0000259" key="5">
    <source>
        <dbReference type="SMART" id="SM01349"/>
    </source>
</evidence>
<feature type="region of interest" description="Disordered" evidence="4">
    <location>
        <begin position="508"/>
        <end position="617"/>
    </location>
</feature>
<evidence type="ECO:0000256" key="4">
    <source>
        <dbReference type="SAM" id="MobiDB-lite"/>
    </source>
</evidence>
<dbReference type="PANTHER" id="PTHR12609">
    <property type="entry name" value="MICROTUBULE ASSOCIATED PROTEIN XMAP215"/>
    <property type="match status" value="1"/>
</dbReference>
<dbReference type="GO" id="GO:0046785">
    <property type="term" value="P:microtubule polymerization"/>
    <property type="evidence" value="ECO:0007669"/>
    <property type="project" value="InterPro"/>
</dbReference>
<evidence type="ECO:0000256" key="2">
    <source>
        <dbReference type="ARBA" id="ARBA00022490"/>
    </source>
</evidence>
<evidence type="ECO:0000313" key="7">
    <source>
        <dbReference type="Proteomes" id="UP000053477"/>
    </source>
</evidence>
<feature type="region of interest" description="Disordered" evidence="4">
    <location>
        <begin position="1514"/>
        <end position="1671"/>
    </location>
</feature>
<dbReference type="InParanoid" id="A0A0H2S3M9"/>
<feature type="region of interest" description="Disordered" evidence="4">
    <location>
        <begin position="1124"/>
        <end position="1225"/>
    </location>
</feature>
<comment type="subcellular location">
    <subcellularLocation>
        <location evidence="1">Cytoplasm</location>
        <location evidence="1">Cytoskeleton</location>
    </subcellularLocation>
</comment>
<protein>
    <submittedName>
        <fullName evidence="6">Microtubule associated protein</fullName>
    </submittedName>
</protein>
<dbReference type="InterPro" id="IPR034085">
    <property type="entry name" value="TOG"/>
</dbReference>
<feature type="domain" description="TOG" evidence="5">
    <location>
        <begin position="627"/>
        <end position="860"/>
    </location>
</feature>
<feature type="compositionally biased region" description="Basic residues" evidence="4">
    <location>
        <begin position="526"/>
        <end position="535"/>
    </location>
</feature>
<feature type="compositionally biased region" description="Polar residues" evidence="4">
    <location>
        <begin position="1582"/>
        <end position="1592"/>
    </location>
</feature>
<dbReference type="Gene3D" id="1.25.10.10">
    <property type="entry name" value="Leucine-rich Repeat Variant"/>
    <property type="match status" value="5"/>
</dbReference>
<dbReference type="OrthoDB" id="205662at2759"/>
<dbReference type="GO" id="GO:0051010">
    <property type="term" value="F:microtubule plus-end binding"/>
    <property type="evidence" value="ECO:0007669"/>
    <property type="project" value="InterPro"/>
</dbReference>
<dbReference type="FunFam" id="1.25.10.10:FF:000068">
    <property type="entry name" value="cytoskeleton-associated protein 5 isoform X1"/>
    <property type="match status" value="1"/>
</dbReference>
<feature type="compositionally biased region" description="Basic and acidic residues" evidence="4">
    <location>
        <begin position="1640"/>
        <end position="1665"/>
    </location>
</feature>
<feature type="domain" description="TOG" evidence="5">
    <location>
        <begin position="2"/>
        <end position="236"/>
    </location>
</feature>
<sequence>MDGPPPPEEDFTTLSVADRLAHKNWKARVSGYETLVKTFQNTASDTDPAFRPYLSSPETLKKIVTDSNAVAQEKGVETVVAFVKFAGENAARTREAVVPALVDKCLGSARAGTKTQAIELVLQYAEVENGGAGVVADILPGLAAKQPKVVAGAVTALKELIKQFGTQAVPPPPVLKALPKIFAHSDKTVRSEGSLLVQGLYQCLGAGIEPWLADLKPVQVKELKEGFEKMDAEGAGKGTFKAQRYTRAQTREMEAGAGADEVEEVAEEMAAPDPRAFAEEVDIVPKLPSGLQAGLASSKWKERKEVLDDLLTLLNATQRIKDGPELGEVVKGLAGRMSDANINCVITAANCLEAFAKGMMGSFGRFREATIPPMLERLKERKQSVGDAIGLALDAVFATSNLPDVINDVLPALSSKNPQVKEGSLKFLTRCFSTSKTPPAPAQVKPVSEALAGLLEDSFEGARNEAAVALGTLMKIVGERPLNAIMDQLADVRKVKVKDAYEKATVKCKAGAGGPPKPPPAAAKAPPKKAPAKAKKVADDDGLLDDVAPPKLAAKPPARLMKKPTAALLDDDVDSPKADTLKPAAKPPARLAQTKKSTAPPPAAAAAAAKSAKSAGPVAPGALDTFKYRHTPEDAEALAADLIPSNIATDLGDANWKLRLAATEEMTSWLEGVAGDVDSEVVVRFIAKKGWNEKNFQVSSKLYGILCILAEKNPNFGRSCIALSAPHLSEKLGDMKLKKPAGEALMLFAEKTSLQFVINQAYDTLAKQKAPKVLADSITWIESALNEFGVAGVSLRALIDFLKVALGNSNAAVRTSATKALVKIKVFVGPSVKDLLGEINPQLLSTITSEFDKVEGQTPPEPTRTSADVQSQGAGAGAGPSAGAADAMDDLFPRVEIDGLIKGTSILADAKSDQWKMKKEALEALQAILDQGSNKRLKPNMGEIGQVLKSRVTDTNKAVQLLALDIVARIASGMNKPFEKQTRFFTLPVASALSDQKANIRTAALQTLTAMAEACEGIESMSHYFTTALETQNPIQRSSLLNWIADWFKGHEPTGHLDLNEWVAPVISCLEDRSGDVRKAAQAVLPVIVSQVGFDKVMQQTASLKPASRGVVVPLVKAAAAAAPQAAPPPAKQQAQPAKAAPAPKAREPEPAPVVEELPVAQTPAPSKLNGVRRKLPQAGTSRPDSRASMADDAPAVASRTPAKPGVGGIKRPGSVVTTRPASSTPIASASAPFVTMNLDAKKSRLAKDGIRFVVEPGPVRKDLVDFLHAQVEPHASKELLSLLFSKGHDAVNDYIAGLGIVCDFYSSLSNGEDKYGFSAQERQTVGIANADLVLKYVSIRIHETMPSLISKSLDVVENVTAFFREVNHQISDPEAMVFIPTMINKLGDAREAVRIRVQQIMQTLPKVYPYSRLYQLLLDYGLKSKVAKTRQGAIDELSGILKRTGVSACDPQKSFPVVASMISDKDASVRKSALSCLSEGYVLVGEKLWSYVGPLNPKDKTQLEERLRRVAGPSNVDQADTPSAPGPPSAGPTTSRFPSGVARPASRIGGIPRPASPALSIPSRLARPASPSRMNPPASPTVDTRSASPAFSSKLGKNAIPTPTSPRLARPKSFLPSRLGPSRSGGGSIPQPNGDSDSANERPALRPLNGEHFRAKPSVDHTDDIMSPQEDPEGAAITVTISKILSSDPSRSVNALKQIQRILEATPEEGPSNPQYRDLSDHTEGLVETITLQMSHAFEKPSAVAEPESFRLAKHLIQTINAFCDHPMLAESLQVDTLTPLFEELTLRLLQTDESDNSKVKDLSRFINLIILRLFATGRRMTVLRSLFALLLQIVKPFPVNGTMPDSREAKVAELVLKCIWKLARNIPGDLEKQLLDPIELFPAIEHFLQSIPPNEWRARATNKVPSGDMPLRTIKVIIQHVVAFYGDVVYDMLSNSFDDPSATIVYPYVFRILNTSRANAESAQNQADSTPSLPHTPNEQAGQTSRPVTPAARSSTASIEQRSPSRRTTDSATSSAHGGNYLPPPVAEPDPDDQLITIINHISSETTGAMHKEGITELHHFLKAYPHKKPRVDRMLENTGPAFRKYIARALASRAAEDEERGVAVADTLSSA</sequence>
<dbReference type="GO" id="GO:0000022">
    <property type="term" value="P:mitotic spindle elongation"/>
    <property type="evidence" value="ECO:0007669"/>
    <property type="project" value="UniProtKB-ARBA"/>
</dbReference>
<dbReference type="InterPro" id="IPR016024">
    <property type="entry name" value="ARM-type_fold"/>
</dbReference>
<evidence type="ECO:0000256" key="1">
    <source>
        <dbReference type="ARBA" id="ARBA00004245"/>
    </source>
</evidence>
<dbReference type="EMBL" id="KQ085893">
    <property type="protein sequence ID" value="KLO18579.1"/>
    <property type="molecule type" value="Genomic_DNA"/>
</dbReference>
<feature type="compositionally biased region" description="Low complexity" evidence="4">
    <location>
        <begin position="582"/>
        <end position="615"/>
    </location>
</feature>
<dbReference type="SMART" id="SM01349">
    <property type="entry name" value="TOG"/>
    <property type="match status" value="5"/>
</dbReference>
<proteinExistence type="predicted"/>
<keyword evidence="2" id="KW-0963">Cytoplasm</keyword>
<feature type="domain" description="TOG" evidence="5">
    <location>
        <begin position="1266"/>
        <end position="1517"/>
    </location>
</feature>
<evidence type="ECO:0000313" key="6">
    <source>
        <dbReference type="EMBL" id="KLO18579.1"/>
    </source>
</evidence>
<dbReference type="GO" id="GO:0030951">
    <property type="term" value="P:establishment or maintenance of microtubule cytoskeleton polarity"/>
    <property type="evidence" value="ECO:0007669"/>
    <property type="project" value="InterPro"/>
</dbReference>
<keyword evidence="3" id="KW-0206">Cytoskeleton</keyword>
<dbReference type="InterPro" id="IPR048491">
    <property type="entry name" value="XMAP215_CLASP_TOG"/>
</dbReference>
<dbReference type="GO" id="GO:0061863">
    <property type="term" value="F:microtubule plus end polymerase"/>
    <property type="evidence" value="ECO:0007669"/>
    <property type="project" value="InterPro"/>
</dbReference>
<feature type="compositionally biased region" description="Polar residues" evidence="4">
    <location>
        <begin position="863"/>
        <end position="872"/>
    </location>
</feature>
<dbReference type="GO" id="GO:1990498">
    <property type="term" value="C:mitotic spindle microtubule"/>
    <property type="evidence" value="ECO:0007669"/>
    <property type="project" value="UniProtKB-ARBA"/>
</dbReference>
<gene>
    <name evidence="6" type="ORF">SCHPADRAFT_886097</name>
</gene>
<feature type="region of interest" description="Disordered" evidence="4">
    <location>
        <begin position="853"/>
        <end position="882"/>
    </location>
</feature>
<reference evidence="6 7" key="1">
    <citation type="submission" date="2015-04" db="EMBL/GenBank/DDBJ databases">
        <title>Complete genome sequence of Schizopora paradoxa KUC8140, a cosmopolitan wood degrader in East Asia.</title>
        <authorList>
            <consortium name="DOE Joint Genome Institute"/>
            <person name="Min B."/>
            <person name="Park H."/>
            <person name="Jang Y."/>
            <person name="Kim J.-J."/>
            <person name="Kim K.H."/>
            <person name="Pangilinan J."/>
            <person name="Lipzen A."/>
            <person name="Riley R."/>
            <person name="Grigoriev I.V."/>
            <person name="Spatafora J.W."/>
            <person name="Choi I.-G."/>
        </authorList>
    </citation>
    <scope>NUCLEOTIDE SEQUENCE [LARGE SCALE GENOMIC DNA]</scope>
    <source>
        <strain evidence="6 7">KUC8140</strain>
    </source>
</reference>
<feature type="compositionally biased region" description="Polar residues" evidence="4">
    <location>
        <begin position="1963"/>
        <end position="2003"/>
    </location>
</feature>
<dbReference type="GO" id="GO:0005881">
    <property type="term" value="C:cytoplasmic microtubule"/>
    <property type="evidence" value="ECO:0007669"/>
    <property type="project" value="UniProtKB-ARBA"/>
</dbReference>
<dbReference type="GO" id="GO:1990571">
    <property type="term" value="P:meiotic centromere clustering"/>
    <property type="evidence" value="ECO:0007669"/>
    <property type="project" value="UniProtKB-ARBA"/>
</dbReference>
<organism evidence="6 7">
    <name type="scientific">Schizopora paradoxa</name>
    <dbReference type="NCBI Taxonomy" id="27342"/>
    <lineage>
        <taxon>Eukaryota</taxon>
        <taxon>Fungi</taxon>
        <taxon>Dikarya</taxon>
        <taxon>Basidiomycota</taxon>
        <taxon>Agaricomycotina</taxon>
        <taxon>Agaricomycetes</taxon>
        <taxon>Hymenochaetales</taxon>
        <taxon>Schizoporaceae</taxon>
        <taxon>Schizopora</taxon>
    </lineage>
</organism>
<feature type="region of interest" description="Disordered" evidence="4">
    <location>
        <begin position="1963"/>
        <end position="2034"/>
    </location>
</feature>
<feature type="domain" description="TOG" evidence="5">
    <location>
        <begin position="276"/>
        <end position="510"/>
    </location>
</feature>
<feature type="compositionally biased region" description="Low complexity" evidence="4">
    <location>
        <begin position="1132"/>
        <end position="1144"/>
    </location>
</feature>
<dbReference type="FunFam" id="1.25.10.10:FF:000019">
    <property type="entry name" value="Cytoskeleton-associated protein 5"/>
    <property type="match status" value="1"/>
</dbReference>
<dbReference type="GO" id="GO:0051315">
    <property type="term" value="P:attachment of mitotic spindle microtubules to kinetochore"/>
    <property type="evidence" value="ECO:0007669"/>
    <property type="project" value="UniProtKB-ARBA"/>
</dbReference>
<keyword evidence="7" id="KW-1185">Reference proteome</keyword>
<feature type="compositionally biased region" description="Low complexity" evidence="4">
    <location>
        <begin position="545"/>
        <end position="559"/>
    </location>
</feature>
<dbReference type="InterPro" id="IPR011989">
    <property type="entry name" value="ARM-like"/>
</dbReference>
<evidence type="ECO:0000256" key="3">
    <source>
        <dbReference type="ARBA" id="ARBA00023212"/>
    </source>
</evidence>
<dbReference type="InterPro" id="IPR045110">
    <property type="entry name" value="XMAP215"/>
</dbReference>
<name>A0A0H2S3M9_9AGAM</name>
<dbReference type="Pfam" id="PF21041">
    <property type="entry name" value="XMAP215_CLASP_TOG"/>
    <property type="match status" value="3"/>
</dbReference>
<accession>A0A0H2S3M9</accession>
<dbReference type="Pfam" id="PF21040">
    <property type="entry name" value="CEP104-like_TOG"/>
    <property type="match status" value="1"/>
</dbReference>
<dbReference type="GO" id="GO:0099070">
    <property type="term" value="C:static microtubule bundle"/>
    <property type="evidence" value="ECO:0007669"/>
    <property type="project" value="UniProtKB-ARBA"/>
</dbReference>
<dbReference type="SUPFAM" id="SSF48371">
    <property type="entry name" value="ARM repeat"/>
    <property type="match status" value="2"/>
</dbReference>
<dbReference type="GO" id="GO:0044732">
    <property type="term" value="C:mitotic spindle pole body"/>
    <property type="evidence" value="ECO:0007669"/>
    <property type="project" value="UniProtKB-ARBA"/>
</dbReference>
<dbReference type="Proteomes" id="UP000053477">
    <property type="component" value="Unassembled WGS sequence"/>
</dbReference>